<evidence type="ECO:0000256" key="11">
    <source>
        <dbReference type="SAM" id="Phobius"/>
    </source>
</evidence>
<dbReference type="PRINTS" id="PR00019">
    <property type="entry name" value="LEURICHRPT"/>
</dbReference>
<reference evidence="15" key="2">
    <citation type="journal article" date="2018" name="BMC Genomics">
        <title>A manually annotated Actinidia chinensis var. chinensis (kiwifruit) genome highlights the challenges associated with draft genomes and gene prediction in plants.</title>
        <authorList>
            <person name="Pilkington S.M."/>
            <person name="Crowhurst R."/>
            <person name="Hilario E."/>
            <person name="Nardozza S."/>
            <person name="Fraser L."/>
            <person name="Peng Y."/>
            <person name="Gunaseelan K."/>
            <person name="Simpson R."/>
            <person name="Tahir J."/>
            <person name="Deroles S.C."/>
            <person name="Templeton K."/>
            <person name="Luo Z."/>
            <person name="Davy M."/>
            <person name="Cheng C."/>
            <person name="McNeilage M."/>
            <person name="Scaglione D."/>
            <person name="Liu Y."/>
            <person name="Zhang Q."/>
            <person name="Datson P."/>
            <person name="De Silva N."/>
            <person name="Gardiner S.E."/>
            <person name="Bassett H."/>
            <person name="Chagne D."/>
            <person name="McCallum J."/>
            <person name="Dzierzon H."/>
            <person name="Deng C."/>
            <person name="Wang Y.Y."/>
            <person name="Barron L."/>
            <person name="Manako K."/>
            <person name="Bowen J."/>
            <person name="Foster T.M."/>
            <person name="Erridge Z.A."/>
            <person name="Tiffin H."/>
            <person name="Waite C.N."/>
            <person name="Davies K.M."/>
            <person name="Grierson E.P."/>
            <person name="Laing W.A."/>
            <person name="Kirk R."/>
            <person name="Chen X."/>
            <person name="Wood M."/>
            <person name="Montefiori M."/>
            <person name="Brummell D.A."/>
            <person name="Schwinn K.E."/>
            <person name="Catanach A."/>
            <person name="Fullerton C."/>
            <person name="Li D."/>
            <person name="Meiyalaghan S."/>
            <person name="Nieuwenhuizen N."/>
            <person name="Read N."/>
            <person name="Prakash R."/>
            <person name="Hunter D."/>
            <person name="Zhang H."/>
            <person name="McKenzie M."/>
            <person name="Knabel M."/>
            <person name="Harris A."/>
            <person name="Allan A.C."/>
            <person name="Gleave A."/>
            <person name="Chen A."/>
            <person name="Janssen B.J."/>
            <person name="Plunkett B."/>
            <person name="Ampomah-Dwamena C."/>
            <person name="Voogd C."/>
            <person name="Leif D."/>
            <person name="Lafferty D."/>
            <person name="Souleyre E.J.F."/>
            <person name="Varkonyi-Gasic E."/>
            <person name="Gambi F."/>
            <person name="Hanley J."/>
            <person name="Yao J.L."/>
            <person name="Cheung J."/>
            <person name="David K.M."/>
            <person name="Warren B."/>
            <person name="Marsh K."/>
            <person name="Snowden K.C."/>
            <person name="Lin-Wang K."/>
            <person name="Brian L."/>
            <person name="Martinez-Sanchez M."/>
            <person name="Wang M."/>
            <person name="Ileperuma N."/>
            <person name="Macnee N."/>
            <person name="Campin R."/>
            <person name="McAtee P."/>
            <person name="Drummond R.S.M."/>
            <person name="Espley R.V."/>
            <person name="Ireland H.S."/>
            <person name="Wu R."/>
            <person name="Atkinson R.G."/>
            <person name="Karunairetnam S."/>
            <person name="Bulley S."/>
            <person name="Chunkath S."/>
            <person name="Hanley Z."/>
            <person name="Storey R."/>
            <person name="Thrimawithana A.H."/>
            <person name="Thomson S."/>
            <person name="David C."/>
            <person name="Testolin R."/>
            <person name="Huang H."/>
            <person name="Hellens R.P."/>
            <person name="Schaffer R.J."/>
        </authorList>
    </citation>
    <scope>NUCLEOTIDE SEQUENCE [LARGE SCALE GENOMIC DNA]</scope>
    <source>
        <strain evidence="15">cv. Red5</strain>
    </source>
</reference>
<feature type="transmembrane region" description="Helical" evidence="11">
    <location>
        <begin position="584"/>
        <end position="608"/>
    </location>
</feature>
<keyword evidence="14" id="KW-0418">Kinase</keyword>
<feature type="signal peptide" evidence="12">
    <location>
        <begin position="1"/>
        <end position="26"/>
    </location>
</feature>
<evidence type="ECO:0000313" key="15">
    <source>
        <dbReference type="Proteomes" id="UP000241394"/>
    </source>
</evidence>
<dbReference type="PANTHER" id="PTHR48063:SF97">
    <property type="entry name" value="DISEASE RESISTANCE FAMILY PROTEIN _ LRR FAMILY PROTEIN"/>
    <property type="match status" value="1"/>
</dbReference>
<keyword evidence="8 11" id="KW-1133">Transmembrane helix</keyword>
<evidence type="ECO:0000256" key="3">
    <source>
        <dbReference type="ARBA" id="ARBA00022475"/>
    </source>
</evidence>
<dbReference type="InterPro" id="IPR032675">
    <property type="entry name" value="LRR_dom_sf"/>
</dbReference>
<dbReference type="Proteomes" id="UP000241394">
    <property type="component" value="Chromosome LG8"/>
</dbReference>
<dbReference type="GO" id="GO:0051707">
    <property type="term" value="P:response to other organism"/>
    <property type="evidence" value="ECO:0007669"/>
    <property type="project" value="UniProtKB-ARBA"/>
</dbReference>
<gene>
    <name evidence="14" type="ORF">CEY00_Acc08821</name>
</gene>
<evidence type="ECO:0000256" key="1">
    <source>
        <dbReference type="ARBA" id="ARBA00004251"/>
    </source>
</evidence>
<evidence type="ECO:0000256" key="5">
    <source>
        <dbReference type="ARBA" id="ARBA00022692"/>
    </source>
</evidence>
<evidence type="ECO:0000256" key="4">
    <source>
        <dbReference type="ARBA" id="ARBA00022614"/>
    </source>
</evidence>
<feature type="chain" id="PRO_5015355354" evidence="12">
    <location>
        <begin position="27"/>
        <end position="623"/>
    </location>
</feature>
<dbReference type="OrthoDB" id="1060944at2759"/>
<dbReference type="Gene3D" id="3.80.10.10">
    <property type="entry name" value="Ribonuclease Inhibitor"/>
    <property type="match status" value="2"/>
</dbReference>
<accession>A0A2R6R8S7</accession>
<dbReference type="InParanoid" id="A0A2R6R8S7"/>
<feature type="domain" description="Leucine-rich repeat-containing N-terminal plant-type" evidence="13">
    <location>
        <begin position="45"/>
        <end position="82"/>
    </location>
</feature>
<dbReference type="FunFam" id="3.80.10.10:FF:000111">
    <property type="entry name" value="LRR receptor-like serine/threonine-protein kinase ERECTA"/>
    <property type="match status" value="1"/>
</dbReference>
<dbReference type="GO" id="GO:0005886">
    <property type="term" value="C:plasma membrane"/>
    <property type="evidence" value="ECO:0007669"/>
    <property type="project" value="UniProtKB-SubCell"/>
</dbReference>
<keyword evidence="5 11" id="KW-0812">Transmembrane</keyword>
<keyword evidence="9 11" id="KW-0472">Membrane</keyword>
<dbReference type="PROSITE" id="PS51450">
    <property type="entry name" value="LRR"/>
    <property type="match status" value="2"/>
</dbReference>
<dbReference type="FunFam" id="3.80.10.10:FF:000400">
    <property type="entry name" value="Nuclear pore complex protein NUP107"/>
    <property type="match status" value="1"/>
</dbReference>
<dbReference type="EMBL" id="NKQK01000008">
    <property type="protein sequence ID" value="PSS23963.1"/>
    <property type="molecule type" value="Genomic_DNA"/>
</dbReference>
<protein>
    <submittedName>
        <fullName evidence="14">Inactive leucine-rich repeat receptor-like protein kinase</fullName>
    </submittedName>
</protein>
<evidence type="ECO:0000256" key="8">
    <source>
        <dbReference type="ARBA" id="ARBA00022989"/>
    </source>
</evidence>
<keyword evidence="3" id="KW-1003">Cell membrane</keyword>
<keyword evidence="7" id="KW-0677">Repeat</keyword>
<keyword evidence="6 12" id="KW-0732">Signal</keyword>
<evidence type="ECO:0000256" key="7">
    <source>
        <dbReference type="ARBA" id="ARBA00022737"/>
    </source>
</evidence>
<dbReference type="GO" id="GO:0016301">
    <property type="term" value="F:kinase activity"/>
    <property type="evidence" value="ECO:0007669"/>
    <property type="project" value="UniProtKB-KW"/>
</dbReference>
<organism evidence="14 15">
    <name type="scientific">Actinidia chinensis var. chinensis</name>
    <name type="common">Chinese soft-hair kiwi</name>
    <dbReference type="NCBI Taxonomy" id="1590841"/>
    <lineage>
        <taxon>Eukaryota</taxon>
        <taxon>Viridiplantae</taxon>
        <taxon>Streptophyta</taxon>
        <taxon>Embryophyta</taxon>
        <taxon>Tracheophyta</taxon>
        <taxon>Spermatophyta</taxon>
        <taxon>Magnoliopsida</taxon>
        <taxon>eudicotyledons</taxon>
        <taxon>Gunneridae</taxon>
        <taxon>Pentapetalae</taxon>
        <taxon>asterids</taxon>
        <taxon>Ericales</taxon>
        <taxon>Actinidiaceae</taxon>
        <taxon>Actinidia</taxon>
    </lineage>
</organism>
<dbReference type="GO" id="GO:0006952">
    <property type="term" value="P:defense response"/>
    <property type="evidence" value="ECO:0007669"/>
    <property type="project" value="UniProtKB-ARBA"/>
</dbReference>
<dbReference type="Gramene" id="PSS23963">
    <property type="protein sequence ID" value="PSS23963"/>
    <property type="gene ID" value="CEY00_Acc08821"/>
</dbReference>
<dbReference type="AlphaFoldDB" id="A0A2R6R8S7"/>
<evidence type="ECO:0000313" key="14">
    <source>
        <dbReference type="EMBL" id="PSS23963.1"/>
    </source>
</evidence>
<dbReference type="FunFam" id="3.80.10.10:FF:000095">
    <property type="entry name" value="LRR receptor-like serine/threonine-protein kinase GSO1"/>
    <property type="match status" value="1"/>
</dbReference>
<dbReference type="InterPro" id="IPR001611">
    <property type="entry name" value="Leu-rich_rpt"/>
</dbReference>
<proteinExistence type="inferred from homology"/>
<dbReference type="GO" id="GO:0099402">
    <property type="term" value="P:plant organ development"/>
    <property type="evidence" value="ECO:0007669"/>
    <property type="project" value="UniProtKB-ARBA"/>
</dbReference>
<sequence length="623" mass="69088">MSTMYTTRHANLIHLLFLISLPYMATNKFSTAAKDGVTDRITCIDTEREALFAFKQSLTDPSDRLSSWMGDDCCQWSGIQCNDTSGHVVKLNLRNPLPSSRLGGEINSSLLELRYLDYLDLSSNDFKGIPIPEFICMLQNLKYLNLSSSNFSAEIPPQLGNLSKLTHWDLSHNKIEGNLPKHLYSPQVNLIDLSYNHFDGPLPLWSINSTSDFYLHGNLFSGHIPSNIGQLMPQLRYLYLSENRLNGTIPTSICAMKNLEVLSLRTNQFSGEIPKCWNRSQPLWVVDLTNNNLTGTIPSSMGYLRSLNILMLSNNVLEGEIPPSLQNCLQLMTIDLGGNKLSGILPVWIGTSLLSTSMIRLRSNSFRGIIPQEWCRLPILHILDLAGNNISGAIPSCIGSLNKLAYDNMSVFPSCKYFYEEQLTVVTKGRELDYGRTLMYVNIIDLSGNKLTGEIPKDIASLTELGTLNLSRNHLTGSIPDNIGDFRWLETLDLSHNKLSGHIPQSISSLTSLSHLDLSDNNLLGRIPGGNQLQTLPDPSIYGGNPLLCGGPLSTKCPGDEDASNLLPTGEGLEDNDTGKDDEMLWFFVSMGLGFVVGLCGVCCTLWIKDSWRKLLYRFVGIA</sequence>
<dbReference type="InterPro" id="IPR046956">
    <property type="entry name" value="RLP23-like"/>
</dbReference>
<evidence type="ECO:0000256" key="2">
    <source>
        <dbReference type="ARBA" id="ARBA00009592"/>
    </source>
</evidence>
<reference evidence="14 15" key="1">
    <citation type="submission" date="2017-07" db="EMBL/GenBank/DDBJ databases">
        <title>An improved, manually edited Actinidia chinensis var. chinensis (kiwifruit) genome highlights the challenges associated with draft genomes and gene prediction in plants.</title>
        <authorList>
            <person name="Pilkington S."/>
            <person name="Crowhurst R."/>
            <person name="Hilario E."/>
            <person name="Nardozza S."/>
            <person name="Fraser L."/>
            <person name="Peng Y."/>
            <person name="Gunaseelan K."/>
            <person name="Simpson R."/>
            <person name="Tahir J."/>
            <person name="Deroles S."/>
            <person name="Templeton K."/>
            <person name="Luo Z."/>
            <person name="Davy M."/>
            <person name="Cheng C."/>
            <person name="Mcneilage M."/>
            <person name="Scaglione D."/>
            <person name="Liu Y."/>
            <person name="Zhang Q."/>
            <person name="Datson P."/>
            <person name="De Silva N."/>
            <person name="Gardiner S."/>
            <person name="Bassett H."/>
            <person name="Chagne D."/>
            <person name="Mccallum J."/>
            <person name="Dzierzon H."/>
            <person name="Deng C."/>
            <person name="Wang Y.-Y."/>
            <person name="Barron N."/>
            <person name="Manako K."/>
            <person name="Bowen J."/>
            <person name="Foster T."/>
            <person name="Erridge Z."/>
            <person name="Tiffin H."/>
            <person name="Waite C."/>
            <person name="Davies K."/>
            <person name="Grierson E."/>
            <person name="Laing W."/>
            <person name="Kirk R."/>
            <person name="Chen X."/>
            <person name="Wood M."/>
            <person name="Montefiori M."/>
            <person name="Brummell D."/>
            <person name="Schwinn K."/>
            <person name="Catanach A."/>
            <person name="Fullerton C."/>
            <person name="Li D."/>
            <person name="Meiyalaghan S."/>
            <person name="Nieuwenhuizen N."/>
            <person name="Read N."/>
            <person name="Prakash R."/>
            <person name="Hunter D."/>
            <person name="Zhang H."/>
            <person name="Mckenzie M."/>
            <person name="Knabel M."/>
            <person name="Harris A."/>
            <person name="Allan A."/>
            <person name="Chen A."/>
            <person name="Janssen B."/>
            <person name="Plunkett B."/>
            <person name="Dwamena C."/>
            <person name="Voogd C."/>
            <person name="Leif D."/>
            <person name="Lafferty D."/>
            <person name="Souleyre E."/>
            <person name="Varkonyi-Gasic E."/>
            <person name="Gambi F."/>
            <person name="Hanley J."/>
            <person name="Yao J.-L."/>
            <person name="Cheung J."/>
            <person name="David K."/>
            <person name="Warren B."/>
            <person name="Marsh K."/>
            <person name="Snowden K."/>
            <person name="Lin-Wang K."/>
            <person name="Brian L."/>
            <person name="Martinez-Sanchez M."/>
            <person name="Wang M."/>
            <person name="Ileperuma N."/>
            <person name="Macnee N."/>
            <person name="Campin R."/>
            <person name="Mcatee P."/>
            <person name="Drummond R."/>
            <person name="Espley R."/>
            <person name="Ireland H."/>
            <person name="Wu R."/>
            <person name="Atkinson R."/>
            <person name="Karunairetnam S."/>
            <person name="Bulley S."/>
            <person name="Chunkath S."/>
            <person name="Hanley Z."/>
            <person name="Storey R."/>
            <person name="Thrimawithana A."/>
            <person name="Thomson S."/>
            <person name="David C."/>
            <person name="Testolin R."/>
        </authorList>
    </citation>
    <scope>NUCLEOTIDE SEQUENCE [LARGE SCALE GENOMIC DNA]</scope>
    <source>
        <strain evidence="15">cv. Red5</strain>
        <tissue evidence="14">Young leaf</tissue>
    </source>
</reference>
<comment type="subcellular location">
    <subcellularLocation>
        <location evidence="1">Cell membrane</location>
        <topology evidence="1">Single-pass type I membrane protein</topology>
    </subcellularLocation>
</comment>
<name>A0A2R6R8S7_ACTCC</name>
<dbReference type="SUPFAM" id="SSF52047">
    <property type="entry name" value="RNI-like"/>
    <property type="match status" value="1"/>
</dbReference>
<dbReference type="InterPro" id="IPR013210">
    <property type="entry name" value="LRR_N_plant-typ"/>
</dbReference>
<dbReference type="PANTHER" id="PTHR48063">
    <property type="entry name" value="LRR RECEPTOR-LIKE KINASE"/>
    <property type="match status" value="1"/>
</dbReference>
<dbReference type="SUPFAM" id="SSF52058">
    <property type="entry name" value="L domain-like"/>
    <property type="match status" value="1"/>
</dbReference>
<keyword evidence="4" id="KW-0433">Leucine-rich repeat</keyword>
<keyword evidence="15" id="KW-1185">Reference proteome</keyword>
<dbReference type="Pfam" id="PF00560">
    <property type="entry name" value="LRR_1"/>
    <property type="match status" value="10"/>
</dbReference>
<dbReference type="Pfam" id="PF13516">
    <property type="entry name" value="LRR_6"/>
    <property type="match status" value="1"/>
</dbReference>
<comment type="similarity">
    <text evidence="2">Belongs to the RLP family.</text>
</comment>
<comment type="caution">
    <text evidence="14">The sequence shown here is derived from an EMBL/GenBank/DDBJ whole genome shotgun (WGS) entry which is preliminary data.</text>
</comment>
<dbReference type="OMA" id="TRHANLI"/>
<dbReference type="SMART" id="SM00369">
    <property type="entry name" value="LRR_TYP"/>
    <property type="match status" value="7"/>
</dbReference>
<dbReference type="InterPro" id="IPR003591">
    <property type="entry name" value="Leu-rich_rpt_typical-subtyp"/>
</dbReference>
<evidence type="ECO:0000256" key="10">
    <source>
        <dbReference type="ARBA" id="ARBA00023180"/>
    </source>
</evidence>
<dbReference type="Pfam" id="PF13855">
    <property type="entry name" value="LRR_8"/>
    <property type="match status" value="1"/>
</dbReference>
<dbReference type="GO" id="GO:0009653">
    <property type="term" value="P:anatomical structure morphogenesis"/>
    <property type="evidence" value="ECO:0007669"/>
    <property type="project" value="UniProtKB-ARBA"/>
</dbReference>
<keyword evidence="14" id="KW-0675">Receptor</keyword>
<keyword evidence="14" id="KW-0808">Transferase</keyword>
<evidence type="ECO:0000259" key="13">
    <source>
        <dbReference type="Pfam" id="PF08263"/>
    </source>
</evidence>
<dbReference type="STRING" id="1590841.A0A2R6R8S7"/>
<dbReference type="Pfam" id="PF08263">
    <property type="entry name" value="LRRNT_2"/>
    <property type="match status" value="1"/>
</dbReference>
<evidence type="ECO:0000256" key="12">
    <source>
        <dbReference type="SAM" id="SignalP"/>
    </source>
</evidence>
<evidence type="ECO:0000256" key="9">
    <source>
        <dbReference type="ARBA" id="ARBA00023136"/>
    </source>
</evidence>
<keyword evidence="10" id="KW-0325">Glycoprotein</keyword>
<evidence type="ECO:0000256" key="6">
    <source>
        <dbReference type="ARBA" id="ARBA00022729"/>
    </source>
</evidence>